<proteinExistence type="inferred from homology"/>
<dbReference type="InterPro" id="IPR038906">
    <property type="entry name" value="TTC36"/>
</dbReference>
<dbReference type="InterPro" id="IPR011990">
    <property type="entry name" value="TPR-like_helical_dom_sf"/>
</dbReference>
<name>A0AAN8PJ92_PATCE</name>
<evidence type="ECO:0000313" key="5">
    <source>
        <dbReference type="Proteomes" id="UP001347796"/>
    </source>
</evidence>
<keyword evidence="5" id="KW-1185">Reference proteome</keyword>
<sequence>MATSMKCEITSHDNAVLSQIFNPNLPFLECEEETCNTPVFIEAPPSQAVLEAKELELQGVKLAETGDIDGALNLFNQAVAKAPEWPSAYNNRAQAYRMKGQNEEALLDLSKAIQLSNGIGKPAKQAFTQRALLRKLAGNDEDALEDFKRAAQLGNEFAKQQIIAANPYAAMCNAMLGEVIHKIRTGEQSTN</sequence>
<evidence type="ECO:0000313" key="4">
    <source>
        <dbReference type="EMBL" id="KAK6176203.1"/>
    </source>
</evidence>
<dbReference type="GO" id="GO:0006570">
    <property type="term" value="P:tyrosine metabolic process"/>
    <property type="evidence" value="ECO:0007669"/>
    <property type="project" value="TreeGrafter"/>
</dbReference>
<dbReference type="Gene3D" id="1.25.40.10">
    <property type="entry name" value="Tetratricopeptide repeat domain"/>
    <property type="match status" value="1"/>
</dbReference>
<comment type="similarity">
    <text evidence="1">Belongs to the TTC36 family.</text>
</comment>
<dbReference type="PANTHER" id="PTHR21405:SF0">
    <property type="entry name" value="TETRATRICOPEPTIDE REPEAT PROTEIN 36"/>
    <property type="match status" value="1"/>
</dbReference>
<evidence type="ECO:0000256" key="1">
    <source>
        <dbReference type="ARBA" id="ARBA00006995"/>
    </source>
</evidence>
<keyword evidence="3" id="KW-0802">TPR repeat</keyword>
<comment type="caution">
    <text evidence="4">The sequence shown here is derived from an EMBL/GenBank/DDBJ whole genome shotgun (WGS) entry which is preliminary data.</text>
</comment>
<reference evidence="4 5" key="1">
    <citation type="submission" date="2024-01" db="EMBL/GenBank/DDBJ databases">
        <title>The genome of the rayed Mediterranean limpet Patella caerulea (Linnaeus, 1758).</title>
        <authorList>
            <person name="Anh-Thu Weber A."/>
            <person name="Halstead-Nussloch G."/>
        </authorList>
    </citation>
    <scope>NUCLEOTIDE SEQUENCE [LARGE SCALE GENOMIC DNA]</scope>
    <source>
        <strain evidence="4">AATW-2023a</strain>
        <tissue evidence="4">Whole specimen</tissue>
    </source>
</reference>
<dbReference type="AlphaFoldDB" id="A0AAN8PJ92"/>
<dbReference type="EMBL" id="JAZGQO010000010">
    <property type="protein sequence ID" value="KAK6176203.1"/>
    <property type="molecule type" value="Genomic_DNA"/>
</dbReference>
<organism evidence="4 5">
    <name type="scientific">Patella caerulea</name>
    <name type="common">Rayed Mediterranean limpet</name>
    <dbReference type="NCBI Taxonomy" id="87958"/>
    <lineage>
        <taxon>Eukaryota</taxon>
        <taxon>Metazoa</taxon>
        <taxon>Spiralia</taxon>
        <taxon>Lophotrochozoa</taxon>
        <taxon>Mollusca</taxon>
        <taxon>Gastropoda</taxon>
        <taxon>Patellogastropoda</taxon>
        <taxon>Patelloidea</taxon>
        <taxon>Patellidae</taxon>
        <taxon>Patella</taxon>
    </lineage>
</organism>
<dbReference type="PANTHER" id="PTHR21405">
    <property type="entry name" value="CDNA SEQUENCE BC021608"/>
    <property type="match status" value="1"/>
</dbReference>
<dbReference type="SUPFAM" id="SSF48452">
    <property type="entry name" value="TPR-like"/>
    <property type="match status" value="1"/>
</dbReference>
<accession>A0AAN8PJ92</accession>
<dbReference type="SMART" id="SM00028">
    <property type="entry name" value="TPR"/>
    <property type="match status" value="3"/>
</dbReference>
<protein>
    <recommendedName>
        <fullName evidence="6">Tetratricopeptide repeat protein 36</fullName>
    </recommendedName>
</protein>
<dbReference type="FunFam" id="1.25.40.10:FF:000213">
    <property type="entry name" value="Tetratricopeptide repeat domain 36"/>
    <property type="match status" value="1"/>
</dbReference>
<evidence type="ECO:0000256" key="3">
    <source>
        <dbReference type="ARBA" id="ARBA00022803"/>
    </source>
</evidence>
<evidence type="ECO:0008006" key="6">
    <source>
        <dbReference type="Google" id="ProtNLM"/>
    </source>
</evidence>
<gene>
    <name evidence="4" type="ORF">SNE40_014531</name>
</gene>
<dbReference type="Pfam" id="PF07719">
    <property type="entry name" value="TPR_2"/>
    <property type="match status" value="1"/>
</dbReference>
<dbReference type="InterPro" id="IPR013105">
    <property type="entry name" value="TPR_2"/>
</dbReference>
<dbReference type="Proteomes" id="UP001347796">
    <property type="component" value="Unassembled WGS sequence"/>
</dbReference>
<dbReference type="InterPro" id="IPR019734">
    <property type="entry name" value="TPR_rpt"/>
</dbReference>
<keyword evidence="2" id="KW-0677">Repeat</keyword>
<evidence type="ECO:0000256" key="2">
    <source>
        <dbReference type="ARBA" id="ARBA00022737"/>
    </source>
</evidence>